<gene>
    <name evidence="1" type="ORF">D9756_002047</name>
</gene>
<comment type="caution">
    <text evidence="1">The sequence shown here is derived from an EMBL/GenBank/DDBJ whole genome shotgun (WGS) entry which is preliminary data.</text>
</comment>
<accession>A0A8H5LLU4</accession>
<dbReference type="EMBL" id="JAACJO010000002">
    <property type="protein sequence ID" value="KAF5362300.1"/>
    <property type="molecule type" value="Genomic_DNA"/>
</dbReference>
<protein>
    <submittedName>
        <fullName evidence="1">Uncharacterized protein</fullName>
    </submittedName>
</protein>
<organism evidence="1 2">
    <name type="scientific">Leucocoprinus leucothites</name>
    <dbReference type="NCBI Taxonomy" id="201217"/>
    <lineage>
        <taxon>Eukaryota</taxon>
        <taxon>Fungi</taxon>
        <taxon>Dikarya</taxon>
        <taxon>Basidiomycota</taxon>
        <taxon>Agaricomycotina</taxon>
        <taxon>Agaricomycetes</taxon>
        <taxon>Agaricomycetidae</taxon>
        <taxon>Agaricales</taxon>
        <taxon>Agaricineae</taxon>
        <taxon>Agaricaceae</taxon>
        <taxon>Leucocoprinus</taxon>
    </lineage>
</organism>
<evidence type="ECO:0000313" key="1">
    <source>
        <dbReference type="EMBL" id="KAF5362300.1"/>
    </source>
</evidence>
<name>A0A8H5LLU4_9AGAR</name>
<evidence type="ECO:0000313" key="2">
    <source>
        <dbReference type="Proteomes" id="UP000559027"/>
    </source>
</evidence>
<keyword evidence="2" id="KW-1185">Reference proteome</keyword>
<dbReference type="OrthoDB" id="2662268at2759"/>
<proteinExistence type="predicted"/>
<dbReference type="Proteomes" id="UP000559027">
    <property type="component" value="Unassembled WGS sequence"/>
</dbReference>
<dbReference type="AlphaFoldDB" id="A0A8H5LLU4"/>
<sequence>MSRYHNSIHMPVFPSQVSGYSSLSGALAPPPSRFANPRRQRVPQPAVKASGGPVAQPISFDYIGYSQQGVPIADFNARSANALIQLIAGGNDLPLANTNLKQINLCIMWPGYEHLNWSFSTPASPSMTRIQLGASIAMHFWRFIEKSMSSSTTCPQWKVGNGGIQFEKIILVGLYSIGTDVWQADIAVDF</sequence>
<reference evidence="1 2" key="1">
    <citation type="journal article" date="2020" name="ISME J.">
        <title>Uncovering the hidden diversity of litter-decomposition mechanisms in mushroom-forming fungi.</title>
        <authorList>
            <person name="Floudas D."/>
            <person name="Bentzer J."/>
            <person name="Ahren D."/>
            <person name="Johansson T."/>
            <person name="Persson P."/>
            <person name="Tunlid A."/>
        </authorList>
    </citation>
    <scope>NUCLEOTIDE SEQUENCE [LARGE SCALE GENOMIC DNA]</scope>
    <source>
        <strain evidence="1 2">CBS 146.42</strain>
    </source>
</reference>